<comment type="caution">
    <text evidence="1">The sequence shown here is derived from an EMBL/GenBank/DDBJ whole genome shotgun (WGS) entry which is preliminary data.</text>
</comment>
<reference evidence="1" key="1">
    <citation type="journal article" date="2019" name="Sci. Rep.">
        <title>Draft genome of Tanacetum cinerariifolium, the natural source of mosquito coil.</title>
        <authorList>
            <person name="Yamashiro T."/>
            <person name="Shiraishi A."/>
            <person name="Satake H."/>
            <person name="Nakayama K."/>
        </authorList>
    </citation>
    <scope>NUCLEOTIDE SEQUENCE</scope>
</reference>
<sequence length="66" mass="7537">RFERFEPQTINLSNSGLAEFQHPEFKGYGPKDSKGVCVDTSNKIKKAPDAPIIEDWVSDSYEDEFK</sequence>
<name>A0A699V047_TANCI</name>
<evidence type="ECO:0000313" key="1">
    <source>
        <dbReference type="EMBL" id="GFD27281.1"/>
    </source>
</evidence>
<protein>
    <submittedName>
        <fullName evidence="1">Uncharacterized protein</fullName>
    </submittedName>
</protein>
<organism evidence="1">
    <name type="scientific">Tanacetum cinerariifolium</name>
    <name type="common">Dalmatian daisy</name>
    <name type="synonym">Chrysanthemum cinerariifolium</name>
    <dbReference type="NCBI Taxonomy" id="118510"/>
    <lineage>
        <taxon>Eukaryota</taxon>
        <taxon>Viridiplantae</taxon>
        <taxon>Streptophyta</taxon>
        <taxon>Embryophyta</taxon>
        <taxon>Tracheophyta</taxon>
        <taxon>Spermatophyta</taxon>
        <taxon>Magnoliopsida</taxon>
        <taxon>eudicotyledons</taxon>
        <taxon>Gunneridae</taxon>
        <taxon>Pentapetalae</taxon>
        <taxon>asterids</taxon>
        <taxon>campanulids</taxon>
        <taxon>Asterales</taxon>
        <taxon>Asteraceae</taxon>
        <taxon>Asteroideae</taxon>
        <taxon>Anthemideae</taxon>
        <taxon>Anthemidinae</taxon>
        <taxon>Tanacetum</taxon>
    </lineage>
</organism>
<proteinExistence type="predicted"/>
<feature type="non-terminal residue" evidence="1">
    <location>
        <position position="1"/>
    </location>
</feature>
<accession>A0A699V047</accession>
<dbReference type="AlphaFoldDB" id="A0A699V047"/>
<gene>
    <name evidence="1" type="ORF">Tci_899250</name>
</gene>
<dbReference type="EMBL" id="BKCJ011375724">
    <property type="protein sequence ID" value="GFD27281.1"/>
    <property type="molecule type" value="Genomic_DNA"/>
</dbReference>